<reference evidence="1 2" key="1">
    <citation type="submission" date="2020-08" db="EMBL/GenBank/DDBJ databases">
        <title>Genomic Encyclopedia of Type Strains, Phase IV (KMG-V): Genome sequencing to study the core and pangenomes of soil and plant-associated prokaryotes.</title>
        <authorList>
            <person name="Whitman W."/>
        </authorList>
    </citation>
    <scope>NUCLEOTIDE SEQUENCE [LARGE SCALE GENOMIC DNA]</scope>
    <source>
        <strain evidence="1 2">SEMIA 492</strain>
    </source>
</reference>
<dbReference type="Proteomes" id="UP000543836">
    <property type="component" value="Unassembled WGS sequence"/>
</dbReference>
<evidence type="ECO:0000313" key="1">
    <source>
        <dbReference type="EMBL" id="MBB4568104.1"/>
    </source>
</evidence>
<organism evidence="1 2">
    <name type="scientific">Rhizobium leucaenae</name>
    <dbReference type="NCBI Taxonomy" id="29450"/>
    <lineage>
        <taxon>Bacteria</taxon>
        <taxon>Pseudomonadati</taxon>
        <taxon>Pseudomonadota</taxon>
        <taxon>Alphaproteobacteria</taxon>
        <taxon>Hyphomicrobiales</taxon>
        <taxon>Rhizobiaceae</taxon>
        <taxon>Rhizobium/Agrobacterium group</taxon>
        <taxon>Rhizobium</taxon>
    </lineage>
</organism>
<keyword evidence="2" id="KW-1185">Reference proteome</keyword>
<sequence length="49" mass="5383">MQLAEYIGRRDLAQIRQIVLIHCQDQVEPMKIGCLDAACVLSGNIDAVA</sequence>
<dbReference type="AlphaFoldDB" id="A0A7W6ZSV8"/>
<accession>A0A7W6ZSV8</accession>
<comment type="caution">
    <text evidence="1">The sequence shown here is derived from an EMBL/GenBank/DDBJ whole genome shotgun (WGS) entry which is preliminary data.</text>
</comment>
<protein>
    <submittedName>
        <fullName evidence="1">Uncharacterized protein</fullName>
    </submittedName>
</protein>
<name>A0A7W6ZSV8_9HYPH</name>
<proteinExistence type="predicted"/>
<gene>
    <name evidence="1" type="ORF">GGE60_002215</name>
</gene>
<dbReference type="EMBL" id="JACIIG010000004">
    <property type="protein sequence ID" value="MBB4568104.1"/>
    <property type="molecule type" value="Genomic_DNA"/>
</dbReference>
<evidence type="ECO:0000313" key="2">
    <source>
        <dbReference type="Proteomes" id="UP000543836"/>
    </source>
</evidence>